<comment type="caution">
    <text evidence="1">The sequence shown here is derived from an EMBL/GenBank/DDBJ whole genome shotgun (WGS) entry which is preliminary data.</text>
</comment>
<evidence type="ECO:0000313" key="2">
    <source>
        <dbReference type="Proteomes" id="UP001148737"/>
    </source>
</evidence>
<keyword evidence="2" id="KW-1185">Reference proteome</keyword>
<accession>A0ACC1R6T7</accession>
<dbReference type="Proteomes" id="UP001148737">
    <property type="component" value="Unassembled WGS sequence"/>
</dbReference>
<sequence>MQYMYQVLTSPISKVPGPWYSRWTQVVEKYHWLKGTRPYYVHNLQQKYGPIVRIRPTEVHISDIDTVKSVYATKETFRKSPWYRQLTPFGNHTIFNTDNVEYHRRHRRLLAGPLSETSLKPDISLIASRVDLTIERMKQEMATRGCVDVYKWWFFFTTDVIGELTFGDSFKMLELGKKTQYAQDVQSLGVIAAVCSIFPNILPLLDLLRVPFFKNAFQASQRINTYAEQSLSRHKKLHEEDEHSVRNTLFSKVFKAAEQENWKFQEIAGDARTYIIAGSDTTSNTLSYLVWAVCCHSEVKTRLVAELQTLQADYTEADLRGLPYLEYVIQETMRRYPVAPSALPRVVPPGGATLSGYWLPEGVVVSAQSTTMHRHPEAFPDPEKFDPCRWENPTAAMKDAFMGFGKGARGSHLAMIEMRLATAKFFLEFPDSQVSHLENMTHEEMENGRAHFVVSPRKDRCLIAAK</sequence>
<protein>
    <submittedName>
        <fullName evidence="1">Uncharacterized protein</fullName>
    </submittedName>
</protein>
<name>A0ACC1R6T7_9HYPO</name>
<evidence type="ECO:0000313" key="1">
    <source>
        <dbReference type="EMBL" id="KAJ3498552.1"/>
    </source>
</evidence>
<dbReference type="EMBL" id="JANAKD010000045">
    <property type="protein sequence ID" value="KAJ3498552.1"/>
    <property type="molecule type" value="Genomic_DNA"/>
</dbReference>
<proteinExistence type="predicted"/>
<gene>
    <name evidence="1" type="ORF">NLG97_g1042</name>
</gene>
<organism evidence="1 2">
    <name type="scientific">Lecanicillium saksenae</name>
    <dbReference type="NCBI Taxonomy" id="468837"/>
    <lineage>
        <taxon>Eukaryota</taxon>
        <taxon>Fungi</taxon>
        <taxon>Dikarya</taxon>
        <taxon>Ascomycota</taxon>
        <taxon>Pezizomycotina</taxon>
        <taxon>Sordariomycetes</taxon>
        <taxon>Hypocreomycetidae</taxon>
        <taxon>Hypocreales</taxon>
        <taxon>Cordycipitaceae</taxon>
        <taxon>Lecanicillium</taxon>
    </lineage>
</organism>
<reference evidence="1" key="1">
    <citation type="submission" date="2022-07" db="EMBL/GenBank/DDBJ databases">
        <title>Genome Sequence of Lecanicillium saksenae.</title>
        <authorList>
            <person name="Buettner E."/>
        </authorList>
    </citation>
    <scope>NUCLEOTIDE SEQUENCE</scope>
    <source>
        <strain evidence="1">VT-O1</strain>
    </source>
</reference>